<reference evidence="2 3" key="1">
    <citation type="submission" date="2020-01" db="EMBL/GenBank/DDBJ databases">
        <title>Draft genome sequence of Aspergillus lentulus IFM 60648.</title>
        <authorList>
            <person name="Takahashi H."/>
            <person name="Yaguchi T."/>
        </authorList>
    </citation>
    <scope>NUCLEOTIDE SEQUENCE [LARGE SCALE GENOMIC DNA]</scope>
    <source>
        <strain evidence="2 3">IFM 60648</strain>
    </source>
</reference>
<accession>A0ABQ1AMP8</accession>
<feature type="compositionally biased region" description="Polar residues" evidence="1">
    <location>
        <begin position="528"/>
        <end position="543"/>
    </location>
</feature>
<feature type="compositionally biased region" description="Basic and acidic residues" evidence="1">
    <location>
        <begin position="454"/>
        <end position="467"/>
    </location>
</feature>
<feature type="compositionally biased region" description="Polar residues" evidence="1">
    <location>
        <begin position="352"/>
        <end position="368"/>
    </location>
</feature>
<feature type="compositionally biased region" description="Polar residues" evidence="1">
    <location>
        <begin position="442"/>
        <end position="452"/>
    </location>
</feature>
<evidence type="ECO:0000313" key="3">
    <source>
        <dbReference type="Proteomes" id="UP000465220"/>
    </source>
</evidence>
<sequence>MARPLQVPYEPEYETLSSPSTTTPVAPQARGGTPISFKTNVNRAKTKRWVEAKKYSYDGNDWGDDDYEEYDDEPLPMPQPASFSQSTNDLSRVAPRDPLRPPLPSMDRSRSMDQVATLGVGPAGSRSRSADRNAVEGPAGSAPSNKPLPFVRPADIYKRMQERRQQSPDTPRLPSGPGRSPTEPMSTSQPPATADQELHLGPGSNVGHGKVDDPSATPRTAPGAASLELPDVRGISGFDADFLASDSSVQKEQSSDSQQTHQLQHNPSLGFRSVVHQAFDVPDTPSTTVDSVARSNSDSTSVISPIISTHGPNEEKTPTIVEEPGEISTPKDTNDQAMVFKPGHRRDLSLPSPGNSPSRKPIINNSAEATPPSVLAEMSSETPADSPRDSSSSFQQPLPHRASVLLPQTGSDRDLPAPLNFGANPAADSPIKSHEEIPVIIPSNSAETSPQDTESDRLRKEIIRSLSRETTPSAETEQQTPNRPQTARQDTETSRPDSLIPSEYEKYWSEQVESSPQDLRPPAPVYGASQNSSQQDLYTSSPMSAPVPTAPAQPTSEPKLKRRFSWESSSEEEEVPPADLQAASPSAIPIPGQFPVANDATELAPEAVPNESEMATDRGHEADVQQTPEKPKLTLVTPTAMENSSDSNESYLPEVINRQSLEERSPLPEPKMPPMVEPTLLGFRDIMGIQSSEERVRAFDRTRDQFSTIDTGLKNWLQVVIRAHPEHMDVVEQSMKAPSVEPKAVAPKGKFPKLSSLGHFTSSNQDGPPSGPGHARRPSAPLGSIMNKQQVEQRGKDLLHTAGALGGRAGEAAKGLFAKGRNKLKRGEAEKGFHRVRGYRREIQLSDFQSAIDQSEAESTALKRNTVQFASLPIIRRTGGLTESTQLPWDVEPQHAAASESRRRSADEINIAFLHRQLNTQGRILRKPLPSEMIRRSHSKALSSSPASKAQLPSILRRKTVAAMTKIYRKPLESDDKRRFPVDATVATLATGYCVDSNCGQEAGLTQANAKPQERGELLTGPYQNAAFYSGLSDKITSKNAIDDGKMSPGGAEDAEAPPPPGAHLLDRVWRGLEQSPVDLATSTRLPVPPPLRRISVPSISSLGTLEAYSALQPSSRLGLARPSHSASARAEISLNLIGVGQPGNLNPSDMLSPANQTPVPSVAGTATTQSPGLSRWHARKSRVEAEIFTHSRGVSGSSANPAFTYESGSVAGSSSPRTDSNAQVSQDDLFDADLAARGSPPRKLASPKSKPPMEKFRLFRRNRSPSFSDEPSPKTDRSRRRAFDRLGAWFGRSQQQQQQQNNSQAHGRAPESSVAQTMEWLRPVSSHPAPGHTRFYSDDRTGRSRRRSNVESQTSFEGQDPPPEGYFAPESFSRFRRSPRASKSSQQLAAAAPASLSHQPDSRLAPPDRLPSPAGSFSYSGRVSPQSPPPPAPPPHLQLHHHQQQQQHMTLPPSPHHPQLSPQLSPQFSPPPHLTSPIPQAIPRTPPSRGRSVDRAYTQDLHIRSRSPKTFPPRPEERSYPSTDTTDPANNLGTFRSNPRTSRIGDQELPWKLTLPSDSDEERATATAREGEGSWLESTTQRLLQSSRLPTYEEDSEVHGQPQQPVGDEKTAEGQNGDRGRQQGEGQGQSHHHPHRGEARAINPEDAPVELPVQWDDDSGEEITMSSTAYPGQEWKPLGFSGWEY</sequence>
<feature type="compositionally biased region" description="Polar residues" evidence="1">
    <location>
        <begin position="245"/>
        <end position="267"/>
    </location>
</feature>
<feature type="region of interest" description="Disordered" evidence="1">
    <location>
        <begin position="1292"/>
        <end position="1686"/>
    </location>
</feature>
<feature type="compositionally biased region" description="Polar residues" evidence="1">
    <location>
        <begin position="1521"/>
        <end position="1542"/>
    </location>
</feature>
<evidence type="ECO:0000256" key="1">
    <source>
        <dbReference type="SAM" id="MobiDB-lite"/>
    </source>
</evidence>
<feature type="compositionally biased region" description="Polar residues" evidence="1">
    <location>
        <begin position="284"/>
        <end position="311"/>
    </location>
</feature>
<feature type="compositionally biased region" description="Polar residues" evidence="1">
    <location>
        <begin position="758"/>
        <end position="767"/>
    </location>
</feature>
<feature type="compositionally biased region" description="Basic and acidic residues" evidence="1">
    <location>
        <begin position="155"/>
        <end position="166"/>
    </location>
</feature>
<protein>
    <submittedName>
        <fullName evidence="2">Uncharacterized protein</fullName>
    </submittedName>
</protein>
<gene>
    <name evidence="2" type="ORF">IFM60648_07118</name>
</gene>
<dbReference type="EMBL" id="BLKI01000045">
    <property type="protein sequence ID" value="GFF84702.1"/>
    <property type="molecule type" value="Genomic_DNA"/>
</dbReference>
<feature type="region of interest" description="Disordered" evidence="1">
    <location>
        <begin position="733"/>
        <end position="781"/>
    </location>
</feature>
<comment type="caution">
    <text evidence="2">The sequence shown here is derived from an EMBL/GenBank/DDBJ whole genome shotgun (WGS) entry which is preliminary data.</text>
</comment>
<feature type="compositionally biased region" description="Low complexity" evidence="1">
    <location>
        <begin position="1294"/>
        <end position="1305"/>
    </location>
</feature>
<organism evidence="2 3">
    <name type="scientific">Aspergillus lentulus</name>
    <dbReference type="NCBI Taxonomy" id="293939"/>
    <lineage>
        <taxon>Eukaryota</taxon>
        <taxon>Fungi</taxon>
        <taxon>Dikarya</taxon>
        <taxon>Ascomycota</taxon>
        <taxon>Pezizomycotina</taxon>
        <taxon>Eurotiomycetes</taxon>
        <taxon>Eurotiomycetidae</taxon>
        <taxon>Eurotiales</taxon>
        <taxon>Aspergillaceae</taxon>
        <taxon>Aspergillus</taxon>
        <taxon>Aspergillus subgen. Fumigati</taxon>
    </lineage>
</organism>
<feature type="compositionally biased region" description="Low complexity" evidence="1">
    <location>
        <begin position="1382"/>
        <end position="1398"/>
    </location>
</feature>
<feature type="compositionally biased region" description="Basic and acidic residues" evidence="1">
    <location>
        <begin position="1608"/>
        <end position="1623"/>
    </location>
</feature>
<proteinExistence type="predicted"/>
<feature type="region of interest" description="Disordered" evidence="1">
    <location>
        <begin position="1040"/>
        <end position="1063"/>
    </location>
</feature>
<feature type="region of interest" description="Disordered" evidence="1">
    <location>
        <begin position="607"/>
        <end position="627"/>
    </location>
</feature>
<feature type="compositionally biased region" description="Polar residues" evidence="1">
    <location>
        <begin position="1154"/>
        <end position="1173"/>
    </location>
</feature>
<evidence type="ECO:0000313" key="2">
    <source>
        <dbReference type="EMBL" id="GFF84702.1"/>
    </source>
</evidence>
<feature type="region of interest" description="Disordered" evidence="1">
    <location>
        <begin position="1154"/>
        <end position="1179"/>
    </location>
</feature>
<feature type="compositionally biased region" description="Acidic residues" evidence="1">
    <location>
        <begin position="61"/>
        <end position="74"/>
    </location>
</feature>
<feature type="compositionally biased region" description="Polar residues" evidence="1">
    <location>
        <begin position="468"/>
        <end position="488"/>
    </location>
</feature>
<feature type="compositionally biased region" description="Polar residues" evidence="1">
    <location>
        <begin position="81"/>
        <end position="90"/>
    </location>
</feature>
<feature type="compositionally biased region" description="Pro residues" evidence="1">
    <location>
        <begin position="1427"/>
        <end position="1437"/>
    </location>
</feature>
<name>A0ABQ1AMP8_ASPLE</name>
<feature type="region of interest" description="Disordered" evidence="1">
    <location>
        <begin position="1235"/>
        <end position="1280"/>
    </location>
</feature>
<feature type="compositionally biased region" description="Polar residues" evidence="1">
    <location>
        <begin position="1577"/>
        <end position="1590"/>
    </location>
</feature>
<feature type="compositionally biased region" description="Low complexity" evidence="1">
    <location>
        <begin position="1445"/>
        <end position="1468"/>
    </location>
</feature>
<feature type="compositionally biased region" description="Polar residues" evidence="1">
    <location>
        <begin position="379"/>
        <end position="396"/>
    </location>
</feature>
<feature type="compositionally biased region" description="Polar residues" evidence="1">
    <location>
        <begin position="15"/>
        <end position="25"/>
    </location>
</feature>
<keyword evidence="3" id="KW-1185">Reference proteome</keyword>
<dbReference type="Proteomes" id="UP000465220">
    <property type="component" value="Unassembled WGS sequence"/>
</dbReference>
<feature type="region of interest" description="Disordered" evidence="1">
    <location>
        <begin position="1"/>
        <end position="595"/>
    </location>
</feature>